<proteinExistence type="predicted"/>
<gene>
    <name evidence="2" type="ORF">C834K_0441</name>
</gene>
<feature type="compositionally biased region" description="Low complexity" evidence="1">
    <location>
        <begin position="296"/>
        <end position="307"/>
    </location>
</feature>
<evidence type="ECO:0000313" key="2">
    <source>
        <dbReference type="EMBL" id="SYX08900.1"/>
    </source>
</evidence>
<feature type="compositionally biased region" description="Pro residues" evidence="1">
    <location>
        <begin position="257"/>
        <end position="281"/>
    </location>
</feature>
<feature type="compositionally biased region" description="Polar residues" evidence="1">
    <location>
        <begin position="285"/>
        <end position="295"/>
    </location>
</feature>
<protein>
    <submittedName>
        <fullName evidence="2">Uncharacterized protein</fullName>
    </submittedName>
</protein>
<dbReference type="AlphaFoldDB" id="A0A3B0PPC3"/>
<dbReference type="Proteomes" id="UP000258476">
    <property type="component" value="Chromosome"/>
</dbReference>
<dbReference type="OrthoDB" id="19219at2"/>
<reference evidence="3" key="1">
    <citation type="submission" date="2017-11" db="EMBL/GenBank/DDBJ databases">
        <authorList>
            <person name="Seth-Smith MB H."/>
        </authorList>
    </citation>
    <scope>NUCLEOTIDE SEQUENCE [LARGE SCALE GENOMIC DNA]</scope>
</reference>
<organism evidence="2 3">
    <name type="scientific">Chlamydia poikilotherma</name>
    <dbReference type="NCBI Taxonomy" id="1967783"/>
    <lineage>
        <taxon>Bacteria</taxon>
        <taxon>Pseudomonadati</taxon>
        <taxon>Chlamydiota</taxon>
        <taxon>Chlamydiia</taxon>
        <taxon>Chlamydiales</taxon>
        <taxon>Chlamydiaceae</taxon>
        <taxon>Chlamydia/Chlamydophila group</taxon>
        <taxon>Chlamydia</taxon>
    </lineage>
</organism>
<sequence>MKDKIDNNETTDLSSNTTSRTRATTNPDPSLFTLTETTITSMKTINMNNQNISGLPNPRQDSDAVSLDYLKSNYVSKNDPQSGYLPTTGGTMTGNIDMSGHSIINILMPTTGGAGSTTLDPSAAATVKYVMDTANTVTNNPDINDAVQKISDVSSKVSTIETALGLTQNNSDPDAPPPPDTSLFVKIAGSTMSGDLEMKNHTIKGLGTPSNAKDAVNVEYLQAKVTTPQIGLLGNAIQGGTTSVTDYFEWKTVTTSPPSPPPPPPPAPGPSPFVPRPPFPKPISKGSNVIGATSSGPTGTPKTNNTITTPITEQYLKIEDSDTETIKILAPGILSLSVTANWTGNTTANISVVLNPSTTTGGGSSSTDTVVYSVAALSSGQNLFCQIPVQNASDLKLKFNPPTGSSSTLEISSWSWQVTLLPSTFTATP</sequence>
<dbReference type="KEGG" id="chla:C834K_0441"/>
<feature type="compositionally biased region" description="Low complexity" evidence="1">
    <location>
        <begin position="14"/>
        <end position="26"/>
    </location>
</feature>
<evidence type="ECO:0000256" key="1">
    <source>
        <dbReference type="SAM" id="MobiDB-lite"/>
    </source>
</evidence>
<accession>A0A3B0PPC3</accession>
<feature type="region of interest" description="Disordered" evidence="1">
    <location>
        <begin position="1"/>
        <end position="31"/>
    </location>
</feature>
<name>A0A3B0PPC3_9CHLA</name>
<evidence type="ECO:0000313" key="3">
    <source>
        <dbReference type="Proteomes" id="UP000258476"/>
    </source>
</evidence>
<keyword evidence="3" id="KW-1185">Reference proteome</keyword>
<dbReference type="RefSeq" id="WP_117274213.1">
    <property type="nucleotide sequence ID" value="NZ_LS992154.1"/>
</dbReference>
<dbReference type="EMBL" id="LS992154">
    <property type="protein sequence ID" value="SYX08900.1"/>
    <property type="molecule type" value="Genomic_DNA"/>
</dbReference>
<feature type="region of interest" description="Disordered" evidence="1">
    <location>
        <begin position="252"/>
        <end position="307"/>
    </location>
</feature>